<evidence type="ECO:0000313" key="2">
    <source>
        <dbReference type="EMBL" id="EDX05167.1"/>
    </source>
</evidence>
<dbReference type="AlphaFoldDB" id="B4Q6I5"/>
<organism evidence="2 3">
    <name type="scientific">Drosophila simulans</name>
    <name type="common">Fruit fly</name>
    <dbReference type="NCBI Taxonomy" id="7240"/>
    <lineage>
        <taxon>Eukaryota</taxon>
        <taxon>Metazoa</taxon>
        <taxon>Ecdysozoa</taxon>
        <taxon>Arthropoda</taxon>
        <taxon>Hexapoda</taxon>
        <taxon>Insecta</taxon>
        <taxon>Pterygota</taxon>
        <taxon>Neoptera</taxon>
        <taxon>Endopterygota</taxon>
        <taxon>Diptera</taxon>
        <taxon>Brachycera</taxon>
        <taxon>Muscomorpha</taxon>
        <taxon>Ephydroidea</taxon>
        <taxon>Drosophilidae</taxon>
        <taxon>Drosophila</taxon>
        <taxon>Sophophora</taxon>
    </lineage>
</organism>
<dbReference type="HOGENOM" id="CLU_2906488_0_0_1"/>
<dbReference type="Proteomes" id="UP000000304">
    <property type="component" value="Chromosome 2L"/>
</dbReference>
<evidence type="ECO:0000313" key="3">
    <source>
        <dbReference type="Proteomes" id="UP000000304"/>
    </source>
</evidence>
<accession>B4Q6I5</accession>
<feature type="region of interest" description="Disordered" evidence="1">
    <location>
        <begin position="1"/>
        <end position="62"/>
    </location>
</feature>
<gene>
    <name evidence="2" type="primary">Dsim\GD21936</name>
    <name evidence="2" type="ORF">Dsim_GD21936</name>
</gene>
<protein>
    <submittedName>
        <fullName evidence="2">GD21936</fullName>
    </submittedName>
</protein>
<proteinExistence type="predicted"/>
<reference evidence="2 3" key="1">
    <citation type="journal article" date="2007" name="Nature">
        <title>Evolution of genes and genomes on the Drosophila phylogeny.</title>
        <authorList>
            <consortium name="Drosophila 12 Genomes Consortium"/>
            <person name="Clark A.G."/>
            <person name="Eisen M.B."/>
            <person name="Smith D.R."/>
            <person name="Bergman C.M."/>
            <person name="Oliver B."/>
            <person name="Markow T.A."/>
            <person name="Kaufman T.C."/>
            <person name="Kellis M."/>
            <person name="Gelbart W."/>
            <person name="Iyer V.N."/>
            <person name="Pollard D.A."/>
            <person name="Sackton T.B."/>
            <person name="Larracuente A.M."/>
            <person name="Singh N.D."/>
            <person name="Abad J.P."/>
            <person name="Abt D.N."/>
            <person name="Adryan B."/>
            <person name="Aguade M."/>
            <person name="Akashi H."/>
            <person name="Anderson W.W."/>
            <person name="Aquadro C.F."/>
            <person name="Ardell D.H."/>
            <person name="Arguello R."/>
            <person name="Artieri C.G."/>
            <person name="Barbash D.A."/>
            <person name="Barker D."/>
            <person name="Barsanti P."/>
            <person name="Batterham P."/>
            <person name="Batzoglou S."/>
            <person name="Begun D."/>
            <person name="Bhutkar A."/>
            <person name="Blanco E."/>
            <person name="Bosak S.A."/>
            <person name="Bradley R.K."/>
            <person name="Brand A.D."/>
            <person name="Brent M.R."/>
            <person name="Brooks A.N."/>
            <person name="Brown R.H."/>
            <person name="Butlin R.K."/>
            <person name="Caggese C."/>
            <person name="Calvi B.R."/>
            <person name="Bernardo de Carvalho A."/>
            <person name="Caspi A."/>
            <person name="Castrezana S."/>
            <person name="Celniker S.E."/>
            <person name="Chang J.L."/>
            <person name="Chapple C."/>
            <person name="Chatterji S."/>
            <person name="Chinwalla A."/>
            <person name="Civetta A."/>
            <person name="Clifton S.W."/>
            <person name="Comeron J.M."/>
            <person name="Costello J.C."/>
            <person name="Coyne J.A."/>
            <person name="Daub J."/>
            <person name="David R.G."/>
            <person name="Delcher A.L."/>
            <person name="Delehaunty K."/>
            <person name="Do C.B."/>
            <person name="Ebling H."/>
            <person name="Edwards K."/>
            <person name="Eickbush T."/>
            <person name="Evans J.D."/>
            <person name="Filipski A."/>
            <person name="Findeiss S."/>
            <person name="Freyhult E."/>
            <person name="Fulton L."/>
            <person name="Fulton R."/>
            <person name="Garcia A.C."/>
            <person name="Gardiner A."/>
            <person name="Garfield D.A."/>
            <person name="Garvin B.E."/>
            <person name="Gibson G."/>
            <person name="Gilbert D."/>
            <person name="Gnerre S."/>
            <person name="Godfrey J."/>
            <person name="Good R."/>
            <person name="Gotea V."/>
            <person name="Gravely B."/>
            <person name="Greenberg A.J."/>
            <person name="Griffiths-Jones S."/>
            <person name="Gross S."/>
            <person name="Guigo R."/>
            <person name="Gustafson E.A."/>
            <person name="Haerty W."/>
            <person name="Hahn M.W."/>
            <person name="Halligan D.L."/>
            <person name="Halpern A.L."/>
            <person name="Halter G.M."/>
            <person name="Han M.V."/>
            <person name="Heger A."/>
            <person name="Hillier L."/>
            <person name="Hinrichs A.S."/>
            <person name="Holmes I."/>
            <person name="Hoskins R.A."/>
            <person name="Hubisz M.J."/>
            <person name="Hultmark D."/>
            <person name="Huntley M.A."/>
            <person name="Jaffe D.B."/>
            <person name="Jagadeeshan S."/>
            <person name="Jeck W.R."/>
            <person name="Johnson J."/>
            <person name="Jones C.D."/>
            <person name="Jordan W.C."/>
            <person name="Karpen G.H."/>
            <person name="Kataoka E."/>
            <person name="Keightley P.D."/>
            <person name="Kheradpour P."/>
            <person name="Kirkness E.F."/>
            <person name="Koerich L.B."/>
            <person name="Kristiansen K."/>
            <person name="Kudrna D."/>
            <person name="Kulathinal R.J."/>
            <person name="Kumar S."/>
            <person name="Kwok R."/>
            <person name="Lander E."/>
            <person name="Langley C.H."/>
            <person name="Lapoint R."/>
            <person name="Lazzaro B.P."/>
            <person name="Lee S.J."/>
            <person name="Levesque L."/>
            <person name="Li R."/>
            <person name="Lin C.F."/>
            <person name="Lin M.F."/>
            <person name="Lindblad-Toh K."/>
            <person name="Llopart A."/>
            <person name="Long M."/>
            <person name="Low L."/>
            <person name="Lozovsky E."/>
            <person name="Lu J."/>
            <person name="Luo M."/>
            <person name="Machado C.A."/>
            <person name="Makalowski W."/>
            <person name="Marzo M."/>
            <person name="Matsuda M."/>
            <person name="Matzkin L."/>
            <person name="McAllister B."/>
            <person name="McBride C.S."/>
            <person name="McKernan B."/>
            <person name="McKernan K."/>
            <person name="Mendez-Lago M."/>
            <person name="Minx P."/>
            <person name="Mollenhauer M.U."/>
            <person name="Montooth K."/>
            <person name="Mount S.M."/>
            <person name="Mu X."/>
            <person name="Myers E."/>
            <person name="Negre B."/>
            <person name="Newfeld S."/>
            <person name="Nielsen R."/>
            <person name="Noor M.A."/>
            <person name="O'Grady P."/>
            <person name="Pachter L."/>
            <person name="Papaceit M."/>
            <person name="Parisi M.J."/>
            <person name="Parisi M."/>
            <person name="Parts L."/>
            <person name="Pedersen J.S."/>
            <person name="Pesole G."/>
            <person name="Phillippy A.M."/>
            <person name="Ponting C.P."/>
            <person name="Pop M."/>
            <person name="Porcelli D."/>
            <person name="Powell J.R."/>
            <person name="Prohaska S."/>
            <person name="Pruitt K."/>
            <person name="Puig M."/>
            <person name="Quesneville H."/>
            <person name="Ram K.R."/>
            <person name="Rand D."/>
            <person name="Rasmussen M.D."/>
            <person name="Reed L.K."/>
            <person name="Reenan R."/>
            <person name="Reily A."/>
            <person name="Remington K.A."/>
            <person name="Rieger T.T."/>
            <person name="Ritchie M.G."/>
            <person name="Robin C."/>
            <person name="Rogers Y.H."/>
            <person name="Rohde C."/>
            <person name="Rozas J."/>
            <person name="Rubenfield M.J."/>
            <person name="Ruiz A."/>
            <person name="Russo S."/>
            <person name="Salzberg S.L."/>
            <person name="Sanchez-Gracia A."/>
            <person name="Saranga D.J."/>
            <person name="Sato H."/>
            <person name="Schaeffer S.W."/>
            <person name="Schatz M.C."/>
            <person name="Schlenke T."/>
            <person name="Schwartz R."/>
            <person name="Segarra C."/>
            <person name="Singh R.S."/>
            <person name="Sirot L."/>
            <person name="Sirota M."/>
            <person name="Sisneros N.B."/>
            <person name="Smith C.D."/>
            <person name="Smith T.F."/>
            <person name="Spieth J."/>
            <person name="Stage D.E."/>
            <person name="Stark A."/>
            <person name="Stephan W."/>
            <person name="Strausberg R.L."/>
            <person name="Strempel S."/>
            <person name="Sturgill D."/>
            <person name="Sutton G."/>
            <person name="Sutton G.G."/>
            <person name="Tao W."/>
            <person name="Teichmann S."/>
            <person name="Tobari Y.N."/>
            <person name="Tomimura Y."/>
            <person name="Tsolas J.M."/>
            <person name="Valente V.L."/>
            <person name="Venter E."/>
            <person name="Venter J.C."/>
            <person name="Vicario S."/>
            <person name="Vieira F.G."/>
            <person name="Vilella A.J."/>
            <person name="Villasante A."/>
            <person name="Walenz B."/>
            <person name="Wang J."/>
            <person name="Wasserman M."/>
            <person name="Watts T."/>
            <person name="Wilson D."/>
            <person name="Wilson R.K."/>
            <person name="Wing R.A."/>
            <person name="Wolfner M.F."/>
            <person name="Wong A."/>
            <person name="Wong G.K."/>
            <person name="Wu C.I."/>
            <person name="Wu G."/>
            <person name="Yamamoto D."/>
            <person name="Yang H.P."/>
            <person name="Yang S.P."/>
            <person name="Yorke J.A."/>
            <person name="Yoshida K."/>
            <person name="Zdobnov E."/>
            <person name="Zhang P."/>
            <person name="Zhang Y."/>
            <person name="Zimin A.V."/>
            <person name="Baldwin J."/>
            <person name="Abdouelleil A."/>
            <person name="Abdulkadir J."/>
            <person name="Abebe A."/>
            <person name="Abera B."/>
            <person name="Abreu J."/>
            <person name="Acer S.C."/>
            <person name="Aftuck L."/>
            <person name="Alexander A."/>
            <person name="An P."/>
            <person name="Anderson E."/>
            <person name="Anderson S."/>
            <person name="Arachi H."/>
            <person name="Azer M."/>
            <person name="Bachantsang P."/>
            <person name="Barry A."/>
            <person name="Bayul T."/>
            <person name="Berlin A."/>
            <person name="Bessette D."/>
            <person name="Bloom T."/>
            <person name="Blye J."/>
            <person name="Boguslavskiy L."/>
            <person name="Bonnet C."/>
            <person name="Boukhgalter B."/>
            <person name="Bourzgui I."/>
            <person name="Brown A."/>
            <person name="Cahill P."/>
            <person name="Channer S."/>
            <person name="Cheshatsang Y."/>
            <person name="Chuda L."/>
            <person name="Citroen M."/>
            <person name="Collymore A."/>
            <person name="Cooke P."/>
            <person name="Costello M."/>
            <person name="D'Aco K."/>
            <person name="Daza R."/>
            <person name="De Haan G."/>
            <person name="DeGray S."/>
            <person name="DeMaso C."/>
            <person name="Dhargay N."/>
            <person name="Dooley K."/>
            <person name="Dooley E."/>
            <person name="Doricent M."/>
            <person name="Dorje P."/>
            <person name="Dorjee K."/>
            <person name="Dupes A."/>
            <person name="Elong R."/>
            <person name="Falk J."/>
            <person name="Farina A."/>
            <person name="Faro S."/>
            <person name="Ferguson D."/>
            <person name="Fisher S."/>
            <person name="Foley C.D."/>
            <person name="Franke A."/>
            <person name="Friedrich D."/>
            <person name="Gadbois L."/>
            <person name="Gearin G."/>
            <person name="Gearin C.R."/>
            <person name="Giannoukos G."/>
            <person name="Goode T."/>
            <person name="Graham J."/>
            <person name="Grandbois E."/>
            <person name="Grewal S."/>
            <person name="Gyaltsen K."/>
            <person name="Hafez N."/>
            <person name="Hagos B."/>
            <person name="Hall J."/>
            <person name="Henson C."/>
            <person name="Hollinger A."/>
            <person name="Honan T."/>
            <person name="Huard M.D."/>
            <person name="Hughes L."/>
            <person name="Hurhula B."/>
            <person name="Husby M.E."/>
            <person name="Kamat A."/>
            <person name="Kanga B."/>
            <person name="Kashin S."/>
            <person name="Khazanovich D."/>
            <person name="Kisner P."/>
            <person name="Lance K."/>
            <person name="Lara M."/>
            <person name="Lee W."/>
            <person name="Lennon N."/>
            <person name="Letendre F."/>
            <person name="LeVine R."/>
            <person name="Lipovsky A."/>
            <person name="Liu X."/>
            <person name="Liu J."/>
            <person name="Liu S."/>
            <person name="Lokyitsang T."/>
            <person name="Lokyitsang Y."/>
            <person name="Lubonja R."/>
            <person name="Lui A."/>
            <person name="MacDonald P."/>
            <person name="Magnisalis V."/>
            <person name="Maru K."/>
            <person name="Matthews C."/>
            <person name="McCusker W."/>
            <person name="McDonough S."/>
            <person name="Mehta T."/>
            <person name="Meldrim J."/>
            <person name="Meneus L."/>
            <person name="Mihai O."/>
            <person name="Mihalev A."/>
            <person name="Mihova T."/>
            <person name="Mittelman R."/>
            <person name="Mlenga V."/>
            <person name="Montmayeur A."/>
            <person name="Mulrain L."/>
            <person name="Navidi A."/>
            <person name="Naylor J."/>
            <person name="Negash T."/>
            <person name="Nguyen T."/>
            <person name="Nguyen N."/>
            <person name="Nicol R."/>
            <person name="Norbu C."/>
            <person name="Norbu N."/>
            <person name="Novod N."/>
            <person name="O'Neill B."/>
            <person name="Osman S."/>
            <person name="Markiewicz E."/>
            <person name="Oyono O.L."/>
            <person name="Patti C."/>
            <person name="Phunkhang P."/>
            <person name="Pierre F."/>
            <person name="Priest M."/>
            <person name="Raghuraman S."/>
            <person name="Rege F."/>
            <person name="Reyes R."/>
            <person name="Rise C."/>
            <person name="Rogov P."/>
            <person name="Ross K."/>
            <person name="Ryan E."/>
            <person name="Settipalli S."/>
            <person name="Shea T."/>
            <person name="Sherpa N."/>
            <person name="Shi L."/>
            <person name="Shih D."/>
            <person name="Sparrow T."/>
            <person name="Spaulding J."/>
            <person name="Stalker J."/>
            <person name="Stange-Thomann N."/>
            <person name="Stavropoulos S."/>
            <person name="Stone C."/>
            <person name="Strader C."/>
            <person name="Tesfaye S."/>
            <person name="Thomson T."/>
            <person name="Thoulutsang Y."/>
            <person name="Thoulutsang D."/>
            <person name="Topham K."/>
            <person name="Topping I."/>
            <person name="Tsamla T."/>
            <person name="Vassiliev H."/>
            <person name="Vo A."/>
            <person name="Wangchuk T."/>
            <person name="Wangdi T."/>
            <person name="Weiand M."/>
            <person name="Wilkinson J."/>
            <person name="Wilson A."/>
            <person name="Yadav S."/>
            <person name="Young G."/>
            <person name="Yu Q."/>
            <person name="Zembek L."/>
            <person name="Zhong D."/>
            <person name="Zimmer A."/>
            <person name="Zwirko Z."/>
            <person name="Jaffe D.B."/>
            <person name="Alvarez P."/>
            <person name="Brockman W."/>
            <person name="Butler J."/>
            <person name="Chin C."/>
            <person name="Gnerre S."/>
            <person name="Grabherr M."/>
            <person name="Kleber M."/>
            <person name="Mauceli E."/>
            <person name="MacCallum I."/>
        </authorList>
    </citation>
    <scope>NUCLEOTIDE SEQUENCE [LARGE SCALE GENOMIC DNA]</scope>
    <source>
        <strain evidence="3">white501</strain>
    </source>
</reference>
<evidence type="ECO:0000256" key="1">
    <source>
        <dbReference type="SAM" id="MobiDB-lite"/>
    </source>
</evidence>
<dbReference type="EMBL" id="CM000361">
    <property type="protein sequence ID" value="EDX05167.1"/>
    <property type="molecule type" value="Genomic_DNA"/>
</dbReference>
<keyword evidence="3" id="KW-1185">Reference proteome</keyword>
<sequence length="62" mass="6502">MHSHLPSGKSPSLGAGEMKPPSMNRNSKAAPHNAKGPWKEQPLGTAAPLTAKAPTEIMMQAK</sequence>
<name>B4Q6I5_DROSI</name>